<sequence length="337" mass="39758">MIDDYKTAIVMAVYKPNPEIFFQQLLSIKHQTYSNFICFCLSDGPHNGLFTRTSEKIADDRFRFIDSEIKVGFYDNFKRGLSLVTDEFDFIALSDQDDVWHPNNLEKKISHALQTSAELVYSDARLIDEHNKLIAHSLFKYSDLPSKTSKTDILLVNSLFGMSMVFTSRILKFALPFPPKNNVYMSYHDWWLGIIAISMAKVSFLEEATVDYRQHINNLVGSGMQRTAIRKFRTCLRCVVIYPFYPKYSITRYCKRNRLYKDLQKHLMRFNKKQEKLKNLKITFQDFKRILKGKNITLIAFCWLMLLAQAYLGFKPTRKMALRIYRRVKLDRNFMNT</sequence>
<evidence type="ECO:0000256" key="1">
    <source>
        <dbReference type="SAM" id="Phobius"/>
    </source>
</evidence>
<proteinExistence type="predicted"/>
<dbReference type="AlphaFoldDB" id="A0A0A2SW91"/>
<dbReference type="SUPFAM" id="SSF53448">
    <property type="entry name" value="Nucleotide-diphospho-sugar transferases"/>
    <property type="match status" value="1"/>
</dbReference>
<keyword evidence="4" id="KW-1185">Reference proteome</keyword>
<dbReference type="RefSeq" id="WP_035887370.1">
    <property type="nucleotide sequence ID" value="NZ_JNCF01000006.1"/>
</dbReference>
<keyword evidence="1" id="KW-1133">Transmembrane helix</keyword>
<dbReference type="EMBL" id="JNCF01000006">
    <property type="protein sequence ID" value="KGP64001.1"/>
    <property type="molecule type" value="Genomic_DNA"/>
</dbReference>
<protein>
    <recommendedName>
        <fullName evidence="2">Glycosyltransferase 2-like domain-containing protein</fullName>
    </recommendedName>
</protein>
<keyword evidence="1" id="KW-0812">Transmembrane</keyword>
<comment type="caution">
    <text evidence="3">The sequence shown here is derived from an EMBL/GenBank/DDBJ whole genome shotgun (WGS) entry which is preliminary data.</text>
</comment>
<gene>
    <name evidence="3" type="ORF">EP47_03505</name>
</gene>
<dbReference type="STRING" id="1498499.EP47_03505"/>
<evidence type="ECO:0000259" key="2">
    <source>
        <dbReference type="Pfam" id="PF00535"/>
    </source>
</evidence>
<name>A0A0A2SW91_9GAMM</name>
<organism evidence="3 4">
    <name type="scientific">Legionella norrlandica</name>
    <dbReference type="NCBI Taxonomy" id="1498499"/>
    <lineage>
        <taxon>Bacteria</taxon>
        <taxon>Pseudomonadati</taxon>
        <taxon>Pseudomonadota</taxon>
        <taxon>Gammaproteobacteria</taxon>
        <taxon>Legionellales</taxon>
        <taxon>Legionellaceae</taxon>
        <taxon>Legionella</taxon>
    </lineage>
</organism>
<dbReference type="InterPro" id="IPR029044">
    <property type="entry name" value="Nucleotide-diphossugar_trans"/>
</dbReference>
<feature type="domain" description="Glycosyltransferase 2-like" evidence="2">
    <location>
        <begin position="25"/>
        <end position="139"/>
    </location>
</feature>
<evidence type="ECO:0000313" key="3">
    <source>
        <dbReference type="EMBL" id="KGP64001.1"/>
    </source>
</evidence>
<dbReference type="OrthoDB" id="9802649at2"/>
<accession>A0A0A2SW91</accession>
<feature type="transmembrane region" description="Helical" evidence="1">
    <location>
        <begin position="296"/>
        <end position="314"/>
    </location>
</feature>
<dbReference type="Pfam" id="PF00535">
    <property type="entry name" value="Glycos_transf_2"/>
    <property type="match status" value="1"/>
</dbReference>
<dbReference type="Gene3D" id="3.90.550.10">
    <property type="entry name" value="Spore Coat Polysaccharide Biosynthesis Protein SpsA, Chain A"/>
    <property type="match status" value="1"/>
</dbReference>
<dbReference type="Proteomes" id="UP000054422">
    <property type="component" value="Unassembled WGS sequence"/>
</dbReference>
<dbReference type="InterPro" id="IPR001173">
    <property type="entry name" value="Glyco_trans_2-like"/>
</dbReference>
<keyword evidence="1" id="KW-0472">Membrane</keyword>
<reference evidence="3 4" key="1">
    <citation type="submission" date="2014-05" db="EMBL/GenBank/DDBJ databases">
        <authorList>
            <person name="Rizzardi K."/>
            <person name="Winiecka-Krusnell J."/>
            <person name="Ramliden M."/>
            <person name="Alm E."/>
            <person name="Andersson S."/>
            <person name="Byfors S."/>
        </authorList>
    </citation>
    <scope>NUCLEOTIDE SEQUENCE [LARGE SCALE GENOMIC DNA]</scope>
    <source>
        <strain evidence="3 4">LEGN</strain>
    </source>
</reference>
<evidence type="ECO:0000313" key="4">
    <source>
        <dbReference type="Proteomes" id="UP000054422"/>
    </source>
</evidence>